<dbReference type="InterPro" id="IPR036397">
    <property type="entry name" value="RNaseH_sf"/>
</dbReference>
<sequence length="226" mass="26563">MNSYYNITNKRLYYRGQIDIIDMPMQLTSNYKYFLVYEDQTSRFVVLKGLHGNTANEVALKLLDILAIIGAPQVLQSNNGRKFAKEVVQELRLLCKDFIILHGEISQNKEQNRDFKNLLERWVEKNPTKTWYEAVKYIQIFQNSTFRSENGKIPYDILFGRNVHEDFEKRINTIDSAENIWTEEEWISLMSNGTDNVKKESDEQHTENLTFTDNRDVDSVSITLTM</sequence>
<name>A0A0L7QV99_9HYME</name>
<evidence type="ECO:0000313" key="3">
    <source>
        <dbReference type="Proteomes" id="UP000053825"/>
    </source>
</evidence>
<dbReference type="GO" id="GO:0015074">
    <property type="term" value="P:DNA integration"/>
    <property type="evidence" value="ECO:0007669"/>
    <property type="project" value="InterPro"/>
</dbReference>
<dbReference type="Proteomes" id="UP000053825">
    <property type="component" value="Unassembled WGS sequence"/>
</dbReference>
<dbReference type="InterPro" id="IPR050951">
    <property type="entry name" value="Retrovirus_Pol_polyprotein"/>
</dbReference>
<gene>
    <name evidence="2" type="ORF">WH47_04149</name>
</gene>
<accession>A0A0L7QV99</accession>
<reference evidence="2 3" key="1">
    <citation type="submission" date="2015-07" db="EMBL/GenBank/DDBJ databases">
        <title>The genome of Habropoda laboriosa.</title>
        <authorList>
            <person name="Pan H."/>
            <person name="Kapheim K."/>
        </authorList>
    </citation>
    <scope>NUCLEOTIDE SEQUENCE [LARGE SCALE GENOMIC DNA]</scope>
    <source>
        <strain evidence="2">0110345459</strain>
    </source>
</reference>
<dbReference type="STRING" id="597456.A0A0L7QV99"/>
<proteinExistence type="predicted"/>
<evidence type="ECO:0000313" key="2">
    <source>
        <dbReference type="EMBL" id="KOC62489.1"/>
    </source>
</evidence>
<dbReference type="Gene3D" id="3.30.420.10">
    <property type="entry name" value="Ribonuclease H-like superfamily/Ribonuclease H"/>
    <property type="match status" value="1"/>
</dbReference>
<protein>
    <submittedName>
        <fullName evidence="2">SCAN domain-containing protein 3</fullName>
    </submittedName>
</protein>
<feature type="domain" description="Integrase catalytic" evidence="1">
    <location>
        <begin position="6"/>
        <end position="102"/>
    </location>
</feature>
<dbReference type="EMBL" id="KQ414727">
    <property type="protein sequence ID" value="KOC62489.1"/>
    <property type="molecule type" value="Genomic_DNA"/>
</dbReference>
<dbReference type="AlphaFoldDB" id="A0A0L7QV99"/>
<dbReference type="PANTHER" id="PTHR37984:SF5">
    <property type="entry name" value="PROTEIN NYNRIN-LIKE"/>
    <property type="match status" value="1"/>
</dbReference>
<dbReference type="GO" id="GO:0003676">
    <property type="term" value="F:nucleic acid binding"/>
    <property type="evidence" value="ECO:0007669"/>
    <property type="project" value="InterPro"/>
</dbReference>
<dbReference type="InterPro" id="IPR001584">
    <property type="entry name" value="Integrase_cat-core"/>
</dbReference>
<keyword evidence="3" id="KW-1185">Reference proteome</keyword>
<dbReference type="SUPFAM" id="SSF53098">
    <property type="entry name" value="Ribonuclease H-like"/>
    <property type="match status" value="1"/>
</dbReference>
<organism evidence="2 3">
    <name type="scientific">Habropoda laboriosa</name>
    <dbReference type="NCBI Taxonomy" id="597456"/>
    <lineage>
        <taxon>Eukaryota</taxon>
        <taxon>Metazoa</taxon>
        <taxon>Ecdysozoa</taxon>
        <taxon>Arthropoda</taxon>
        <taxon>Hexapoda</taxon>
        <taxon>Insecta</taxon>
        <taxon>Pterygota</taxon>
        <taxon>Neoptera</taxon>
        <taxon>Endopterygota</taxon>
        <taxon>Hymenoptera</taxon>
        <taxon>Apocrita</taxon>
        <taxon>Aculeata</taxon>
        <taxon>Apoidea</taxon>
        <taxon>Anthophila</taxon>
        <taxon>Apidae</taxon>
        <taxon>Habropoda</taxon>
    </lineage>
</organism>
<dbReference type="PROSITE" id="PS50994">
    <property type="entry name" value="INTEGRASE"/>
    <property type="match status" value="1"/>
</dbReference>
<evidence type="ECO:0000259" key="1">
    <source>
        <dbReference type="PROSITE" id="PS50994"/>
    </source>
</evidence>
<dbReference type="InterPro" id="IPR012337">
    <property type="entry name" value="RNaseH-like_sf"/>
</dbReference>
<dbReference type="OrthoDB" id="9936054at2759"/>
<dbReference type="PANTHER" id="PTHR37984">
    <property type="entry name" value="PROTEIN CBG26694"/>
    <property type="match status" value="1"/>
</dbReference>